<name>A0ABQ5CI86_9ASTR</name>
<dbReference type="Proteomes" id="UP001151760">
    <property type="component" value="Unassembled WGS sequence"/>
</dbReference>
<evidence type="ECO:0000313" key="1">
    <source>
        <dbReference type="EMBL" id="GJT26257.1"/>
    </source>
</evidence>
<proteinExistence type="predicted"/>
<keyword evidence="2" id="KW-1185">Reference proteome</keyword>
<accession>A0ABQ5CI86</accession>
<protein>
    <submittedName>
        <fullName evidence="1">Uncharacterized protein</fullName>
    </submittedName>
</protein>
<gene>
    <name evidence="1" type="ORF">Tco_0906532</name>
</gene>
<sequence>MEAKTSDQDDVTFVTQSCARSHTKIFHLDDDLCPQSSIVSDSDVAGPPCCNPIQHVLTQYKDKDPTFRPLAKCSPPDTDAYAKLFLVIAFFDMVPQSPF</sequence>
<organism evidence="1 2">
    <name type="scientific">Tanacetum coccineum</name>
    <dbReference type="NCBI Taxonomy" id="301880"/>
    <lineage>
        <taxon>Eukaryota</taxon>
        <taxon>Viridiplantae</taxon>
        <taxon>Streptophyta</taxon>
        <taxon>Embryophyta</taxon>
        <taxon>Tracheophyta</taxon>
        <taxon>Spermatophyta</taxon>
        <taxon>Magnoliopsida</taxon>
        <taxon>eudicotyledons</taxon>
        <taxon>Gunneridae</taxon>
        <taxon>Pentapetalae</taxon>
        <taxon>asterids</taxon>
        <taxon>campanulids</taxon>
        <taxon>Asterales</taxon>
        <taxon>Asteraceae</taxon>
        <taxon>Asteroideae</taxon>
        <taxon>Anthemideae</taxon>
        <taxon>Anthemidinae</taxon>
        <taxon>Tanacetum</taxon>
    </lineage>
</organism>
<comment type="caution">
    <text evidence="1">The sequence shown here is derived from an EMBL/GenBank/DDBJ whole genome shotgun (WGS) entry which is preliminary data.</text>
</comment>
<dbReference type="EMBL" id="BQNB010014277">
    <property type="protein sequence ID" value="GJT26257.1"/>
    <property type="molecule type" value="Genomic_DNA"/>
</dbReference>
<evidence type="ECO:0000313" key="2">
    <source>
        <dbReference type="Proteomes" id="UP001151760"/>
    </source>
</evidence>
<reference evidence="1" key="2">
    <citation type="submission" date="2022-01" db="EMBL/GenBank/DDBJ databases">
        <authorList>
            <person name="Yamashiro T."/>
            <person name="Shiraishi A."/>
            <person name="Satake H."/>
            <person name="Nakayama K."/>
        </authorList>
    </citation>
    <scope>NUCLEOTIDE SEQUENCE</scope>
</reference>
<reference evidence="1" key="1">
    <citation type="journal article" date="2022" name="Int. J. Mol. Sci.">
        <title>Draft Genome of Tanacetum Coccineum: Genomic Comparison of Closely Related Tanacetum-Family Plants.</title>
        <authorList>
            <person name="Yamashiro T."/>
            <person name="Shiraishi A."/>
            <person name="Nakayama K."/>
            <person name="Satake H."/>
        </authorList>
    </citation>
    <scope>NUCLEOTIDE SEQUENCE</scope>
</reference>